<dbReference type="EMBL" id="CP070608">
    <property type="protein sequence ID" value="QSE96678.1"/>
    <property type="molecule type" value="Genomic_DNA"/>
</dbReference>
<dbReference type="KEGG" id="fuv:JR347_13890"/>
<evidence type="ECO:0000313" key="2">
    <source>
        <dbReference type="EMBL" id="QSE96678.1"/>
    </source>
</evidence>
<sequence length="235" mass="27133">MVIKNLLILKIPTHYKLYKYNFDVTPQELRSDKGLQRLLKKKFLFTDEGCINMIHKVSYEDMTLYKINSSDKKSSYYILSISTDKLIAFARSDEFVKFLKNSGVKLKVYNSIEEKWPDEYYKVVFIIDENLYLELEHFGGGQSGVGSSLELTEITGKKRNKLAKGDDLIYGAIIPKDILKSYFNLIWEQKCKEGEVPERVRKLLIKQKAKMGGNLIMALIIAAILLFLFYELATG</sequence>
<dbReference type="Proteomes" id="UP000662783">
    <property type="component" value="Chromosome"/>
</dbReference>
<dbReference type="RefSeq" id="WP_205721192.1">
    <property type="nucleotide sequence ID" value="NZ_CP070608.1"/>
</dbReference>
<organism evidence="2 3">
    <name type="scientific">Fulvivirga lutea</name>
    <dbReference type="NCBI Taxonomy" id="2810512"/>
    <lineage>
        <taxon>Bacteria</taxon>
        <taxon>Pseudomonadati</taxon>
        <taxon>Bacteroidota</taxon>
        <taxon>Cytophagia</taxon>
        <taxon>Cytophagales</taxon>
        <taxon>Fulvivirgaceae</taxon>
        <taxon>Fulvivirga</taxon>
    </lineage>
</organism>
<evidence type="ECO:0000256" key="1">
    <source>
        <dbReference type="SAM" id="Phobius"/>
    </source>
</evidence>
<keyword evidence="1" id="KW-1133">Transmembrane helix</keyword>
<keyword evidence="1" id="KW-0812">Transmembrane</keyword>
<proteinExistence type="predicted"/>
<keyword evidence="3" id="KW-1185">Reference proteome</keyword>
<accession>A0A974WJT8</accession>
<protein>
    <submittedName>
        <fullName evidence="2">Uncharacterized protein</fullName>
    </submittedName>
</protein>
<name>A0A974WJT8_9BACT</name>
<feature type="transmembrane region" description="Helical" evidence="1">
    <location>
        <begin position="211"/>
        <end position="230"/>
    </location>
</feature>
<reference evidence="2" key="1">
    <citation type="submission" date="2021-02" db="EMBL/GenBank/DDBJ databases">
        <title>Fulvivirga sp. S481 isolated from sea water.</title>
        <authorList>
            <person name="Bae S.S."/>
            <person name="Baek K."/>
        </authorList>
    </citation>
    <scope>NUCLEOTIDE SEQUENCE</scope>
    <source>
        <strain evidence="2">S481</strain>
    </source>
</reference>
<keyword evidence="1" id="KW-0472">Membrane</keyword>
<dbReference type="AlphaFoldDB" id="A0A974WJT8"/>
<gene>
    <name evidence="2" type="ORF">JR347_13890</name>
</gene>
<evidence type="ECO:0000313" key="3">
    <source>
        <dbReference type="Proteomes" id="UP000662783"/>
    </source>
</evidence>